<evidence type="ECO:0000256" key="10">
    <source>
        <dbReference type="SAM" id="SignalP"/>
    </source>
</evidence>
<evidence type="ECO:0000313" key="13">
    <source>
        <dbReference type="Proteomes" id="UP001152523"/>
    </source>
</evidence>
<evidence type="ECO:0000256" key="2">
    <source>
        <dbReference type="ARBA" id="ARBA00009748"/>
    </source>
</evidence>
<dbReference type="InterPro" id="IPR016140">
    <property type="entry name" value="Bifunc_inhib/LTP/seed_store"/>
</dbReference>
<dbReference type="AlphaFoldDB" id="A0AAV0CUB9"/>
<evidence type="ECO:0000256" key="8">
    <source>
        <dbReference type="ARBA" id="ARBA00023288"/>
    </source>
</evidence>
<keyword evidence="3" id="KW-1003">Cell membrane</keyword>
<keyword evidence="4" id="KW-0336">GPI-anchor</keyword>
<keyword evidence="6" id="KW-1015">Disulfide bond</keyword>
<evidence type="ECO:0000313" key="12">
    <source>
        <dbReference type="EMBL" id="CAH9083162.1"/>
    </source>
</evidence>
<keyword evidence="13" id="KW-1185">Reference proteome</keyword>
<dbReference type="CDD" id="cd00010">
    <property type="entry name" value="AAI_LTSS"/>
    <property type="match status" value="1"/>
</dbReference>
<dbReference type="GO" id="GO:0098552">
    <property type="term" value="C:side of membrane"/>
    <property type="evidence" value="ECO:0007669"/>
    <property type="project" value="UniProtKB-KW"/>
</dbReference>
<evidence type="ECO:0000256" key="7">
    <source>
        <dbReference type="ARBA" id="ARBA00023180"/>
    </source>
</evidence>
<dbReference type="PANTHER" id="PTHR33044">
    <property type="entry name" value="BIFUNCTIONAL INHIBITOR/LIPID-TRANSFER PROTEIN/SEED STORAGE 2S ALBUMIN SUPERFAMILY PROTEIN-RELATED"/>
    <property type="match status" value="1"/>
</dbReference>
<dbReference type="SUPFAM" id="SSF47699">
    <property type="entry name" value="Bifunctional inhibitor/lipid-transfer protein/seed storage 2S albumin"/>
    <property type="match status" value="1"/>
</dbReference>
<evidence type="ECO:0000256" key="4">
    <source>
        <dbReference type="ARBA" id="ARBA00022622"/>
    </source>
</evidence>
<feature type="domain" description="Bifunctional inhibitor/plant lipid transfer protein/seed storage helical" evidence="11">
    <location>
        <begin position="39"/>
        <end position="119"/>
    </location>
</feature>
<keyword evidence="4" id="KW-0472">Membrane</keyword>
<keyword evidence="5 10" id="KW-0732">Signal</keyword>
<sequence length="193" mass="19000">MAALAVTRTSAVLLLVVVGLAVTDAQAPAGAPSAAAEDCMTELLGMSGCLTYVEAGSNLTKPDKGCCPELKDIVNNHPVCLCKLLADPNNNSVGIAIEVKKALNLPTACKIDSLSPSLCSILGINVAGVPAPAPAEGPSSGAGSPSSVTDGSGGLASSPAAGKGASAAPRTTFFHLCHSLLALAATLSFASFL</sequence>
<evidence type="ECO:0000256" key="9">
    <source>
        <dbReference type="SAM" id="MobiDB-lite"/>
    </source>
</evidence>
<organism evidence="12 13">
    <name type="scientific">Cuscuta epithymum</name>
    <dbReference type="NCBI Taxonomy" id="186058"/>
    <lineage>
        <taxon>Eukaryota</taxon>
        <taxon>Viridiplantae</taxon>
        <taxon>Streptophyta</taxon>
        <taxon>Embryophyta</taxon>
        <taxon>Tracheophyta</taxon>
        <taxon>Spermatophyta</taxon>
        <taxon>Magnoliopsida</taxon>
        <taxon>eudicotyledons</taxon>
        <taxon>Gunneridae</taxon>
        <taxon>Pentapetalae</taxon>
        <taxon>asterids</taxon>
        <taxon>lamiids</taxon>
        <taxon>Solanales</taxon>
        <taxon>Convolvulaceae</taxon>
        <taxon>Cuscuteae</taxon>
        <taxon>Cuscuta</taxon>
        <taxon>Cuscuta subgen. Cuscuta</taxon>
    </lineage>
</organism>
<evidence type="ECO:0000256" key="3">
    <source>
        <dbReference type="ARBA" id="ARBA00022475"/>
    </source>
</evidence>
<gene>
    <name evidence="12" type="ORF">CEPIT_LOCUS8383</name>
</gene>
<comment type="subcellular location">
    <subcellularLocation>
        <location evidence="1">Cell membrane</location>
        <topology evidence="1">Lipid-anchor</topology>
        <topology evidence="1">GPI-anchor</topology>
    </subcellularLocation>
</comment>
<proteinExistence type="inferred from homology"/>
<dbReference type="InterPro" id="IPR043325">
    <property type="entry name" value="LTSS"/>
</dbReference>
<feature type="signal peptide" evidence="10">
    <location>
        <begin position="1"/>
        <end position="25"/>
    </location>
</feature>
<comment type="caution">
    <text evidence="12">The sequence shown here is derived from an EMBL/GenBank/DDBJ whole genome shotgun (WGS) entry which is preliminary data.</text>
</comment>
<evidence type="ECO:0000256" key="5">
    <source>
        <dbReference type="ARBA" id="ARBA00022729"/>
    </source>
</evidence>
<evidence type="ECO:0000259" key="11">
    <source>
        <dbReference type="SMART" id="SM00499"/>
    </source>
</evidence>
<dbReference type="Pfam" id="PF14368">
    <property type="entry name" value="LTP_2"/>
    <property type="match status" value="1"/>
</dbReference>
<dbReference type="EMBL" id="CAMAPF010000040">
    <property type="protein sequence ID" value="CAH9083162.1"/>
    <property type="molecule type" value="Genomic_DNA"/>
</dbReference>
<feature type="compositionally biased region" description="Low complexity" evidence="9">
    <location>
        <begin position="134"/>
        <end position="148"/>
    </location>
</feature>
<feature type="chain" id="PRO_5043561105" description="Bifunctional inhibitor/plant lipid transfer protein/seed storage helical domain-containing protein" evidence="10">
    <location>
        <begin position="26"/>
        <end position="193"/>
    </location>
</feature>
<evidence type="ECO:0000256" key="6">
    <source>
        <dbReference type="ARBA" id="ARBA00023157"/>
    </source>
</evidence>
<comment type="similarity">
    <text evidence="2">Belongs to the plant LTP family.</text>
</comment>
<dbReference type="Proteomes" id="UP001152523">
    <property type="component" value="Unassembled WGS sequence"/>
</dbReference>
<reference evidence="12" key="1">
    <citation type="submission" date="2022-07" db="EMBL/GenBank/DDBJ databases">
        <authorList>
            <person name="Macas J."/>
            <person name="Novak P."/>
            <person name="Neumann P."/>
        </authorList>
    </citation>
    <scope>NUCLEOTIDE SEQUENCE</scope>
</reference>
<name>A0AAV0CUB9_9ASTE</name>
<evidence type="ECO:0000256" key="1">
    <source>
        <dbReference type="ARBA" id="ARBA00004609"/>
    </source>
</evidence>
<accession>A0AAV0CUB9</accession>
<keyword evidence="7" id="KW-0325">Glycoprotein</keyword>
<dbReference type="InterPro" id="IPR036312">
    <property type="entry name" value="Bifun_inhib/LTP/seed_sf"/>
</dbReference>
<feature type="region of interest" description="Disordered" evidence="9">
    <location>
        <begin position="134"/>
        <end position="163"/>
    </location>
</feature>
<dbReference type="Gene3D" id="1.10.110.10">
    <property type="entry name" value="Plant lipid-transfer and hydrophobic proteins"/>
    <property type="match status" value="1"/>
</dbReference>
<keyword evidence="8" id="KW-0449">Lipoprotein</keyword>
<dbReference type="GO" id="GO:0005886">
    <property type="term" value="C:plasma membrane"/>
    <property type="evidence" value="ECO:0007669"/>
    <property type="project" value="UniProtKB-SubCell"/>
</dbReference>
<protein>
    <recommendedName>
        <fullName evidence="11">Bifunctional inhibitor/plant lipid transfer protein/seed storage helical domain-containing protein</fullName>
    </recommendedName>
</protein>
<dbReference type="SMART" id="SM00499">
    <property type="entry name" value="AAI"/>
    <property type="match status" value="1"/>
</dbReference>